<dbReference type="EMBL" id="MSZS01000005">
    <property type="protein sequence ID" value="PKX92400.1"/>
    <property type="molecule type" value="Genomic_DNA"/>
</dbReference>
<dbReference type="VEuPathDB" id="FungiDB:P174DRAFT_442243"/>
<name>A0A2I1C433_ASPN1</name>
<keyword evidence="2" id="KW-1185">Reference proteome</keyword>
<evidence type="ECO:0000313" key="2">
    <source>
        <dbReference type="Proteomes" id="UP000234474"/>
    </source>
</evidence>
<dbReference type="OrthoDB" id="10375430at2759"/>
<accession>A0A2I1C433</accession>
<dbReference type="AlphaFoldDB" id="A0A2I1C433"/>
<sequence>MSCMPMERLIAVFFAALGAADYLPISIAVIMGICLLESIGIGVTVISDNVIGRTWCSVVFASI</sequence>
<reference evidence="2" key="1">
    <citation type="journal article" date="2018" name="Proc. Natl. Acad. Sci. U.S.A.">
        <title>Linking secondary metabolites to gene clusters through genome sequencing of six diverse Aspergillus species.</title>
        <authorList>
            <person name="Kaerboelling I."/>
            <person name="Vesth T.C."/>
            <person name="Frisvad J.C."/>
            <person name="Nybo J.L."/>
            <person name="Theobald S."/>
            <person name="Kuo A."/>
            <person name="Bowyer P."/>
            <person name="Matsuda Y."/>
            <person name="Mondo S."/>
            <person name="Lyhne E.K."/>
            <person name="Kogle M.E."/>
            <person name="Clum A."/>
            <person name="Lipzen A."/>
            <person name="Salamov A."/>
            <person name="Ngan C.Y."/>
            <person name="Daum C."/>
            <person name="Chiniquy J."/>
            <person name="Barry K."/>
            <person name="LaButti K."/>
            <person name="Haridas S."/>
            <person name="Simmons B.A."/>
            <person name="Magnuson J.K."/>
            <person name="Mortensen U.H."/>
            <person name="Larsen T.O."/>
            <person name="Grigoriev I.V."/>
            <person name="Baker S.E."/>
            <person name="Andersen M.R."/>
        </authorList>
    </citation>
    <scope>NUCLEOTIDE SEQUENCE [LARGE SCALE GENOMIC DNA]</scope>
    <source>
        <strain evidence="2">IBT 16806</strain>
    </source>
</reference>
<organism evidence="1 2">
    <name type="scientific">Aspergillus novofumigatus (strain IBT 16806)</name>
    <dbReference type="NCBI Taxonomy" id="1392255"/>
    <lineage>
        <taxon>Eukaryota</taxon>
        <taxon>Fungi</taxon>
        <taxon>Dikarya</taxon>
        <taxon>Ascomycota</taxon>
        <taxon>Pezizomycotina</taxon>
        <taxon>Eurotiomycetes</taxon>
        <taxon>Eurotiomycetidae</taxon>
        <taxon>Eurotiales</taxon>
        <taxon>Aspergillaceae</taxon>
        <taxon>Aspergillus</taxon>
        <taxon>Aspergillus subgen. Fumigati</taxon>
    </lineage>
</organism>
<dbReference type="GeneID" id="36534853"/>
<proteinExistence type="predicted"/>
<protein>
    <submittedName>
        <fullName evidence="1">Uncharacterized protein</fullName>
    </submittedName>
</protein>
<dbReference type="RefSeq" id="XP_024680995.1">
    <property type="nucleotide sequence ID" value="XM_024827528.1"/>
</dbReference>
<dbReference type="Proteomes" id="UP000234474">
    <property type="component" value="Unassembled WGS sequence"/>
</dbReference>
<gene>
    <name evidence="1" type="ORF">P174DRAFT_442243</name>
</gene>
<comment type="caution">
    <text evidence="1">The sequence shown here is derived from an EMBL/GenBank/DDBJ whole genome shotgun (WGS) entry which is preliminary data.</text>
</comment>
<evidence type="ECO:0000313" key="1">
    <source>
        <dbReference type="EMBL" id="PKX92400.1"/>
    </source>
</evidence>